<dbReference type="EMBL" id="WISB01000011">
    <property type="protein sequence ID" value="MQW68182.1"/>
    <property type="molecule type" value="Genomic_DNA"/>
</dbReference>
<evidence type="ECO:0000256" key="6">
    <source>
        <dbReference type="ARBA" id="ARBA00022737"/>
    </source>
</evidence>
<evidence type="ECO:0000256" key="1">
    <source>
        <dbReference type="ARBA" id="ARBA00004202"/>
    </source>
</evidence>
<dbReference type="InterPro" id="IPR050107">
    <property type="entry name" value="ABC_carbohydrate_import_ATPase"/>
</dbReference>
<keyword evidence="7" id="KW-0547">Nucleotide-binding</keyword>
<evidence type="ECO:0000256" key="10">
    <source>
        <dbReference type="ARBA" id="ARBA00023136"/>
    </source>
</evidence>
<keyword evidence="10" id="KW-0472">Membrane</keyword>
<proteinExistence type="inferred from homology"/>
<keyword evidence="3" id="KW-0813">Transport</keyword>
<name>A0A6G1WEQ5_9HYPH</name>
<evidence type="ECO:0000256" key="8">
    <source>
        <dbReference type="ARBA" id="ARBA00022840"/>
    </source>
</evidence>
<evidence type="ECO:0000259" key="11">
    <source>
        <dbReference type="PROSITE" id="PS50893"/>
    </source>
</evidence>
<keyword evidence="5" id="KW-0762">Sugar transport</keyword>
<dbReference type="InterPro" id="IPR027417">
    <property type="entry name" value="P-loop_NTPase"/>
</dbReference>
<dbReference type="GO" id="GO:0005886">
    <property type="term" value="C:plasma membrane"/>
    <property type="evidence" value="ECO:0007669"/>
    <property type="project" value="UniProtKB-SubCell"/>
</dbReference>
<dbReference type="Gene3D" id="3.40.50.300">
    <property type="entry name" value="P-loop containing nucleotide triphosphate hydrolases"/>
    <property type="match status" value="2"/>
</dbReference>
<dbReference type="PROSITE" id="PS50893">
    <property type="entry name" value="ABC_TRANSPORTER_2"/>
    <property type="match status" value="2"/>
</dbReference>
<organism evidence="12">
    <name type="scientific">Sinorhizobium medicae</name>
    <dbReference type="NCBI Taxonomy" id="110321"/>
    <lineage>
        <taxon>Bacteria</taxon>
        <taxon>Pseudomonadati</taxon>
        <taxon>Pseudomonadota</taxon>
        <taxon>Alphaproteobacteria</taxon>
        <taxon>Hyphomicrobiales</taxon>
        <taxon>Rhizobiaceae</taxon>
        <taxon>Sinorhizobium/Ensifer group</taxon>
        <taxon>Sinorhizobium</taxon>
    </lineage>
</organism>
<keyword evidence="9" id="KW-1278">Translocase</keyword>
<dbReference type="InterPro" id="IPR003439">
    <property type="entry name" value="ABC_transporter-like_ATP-bd"/>
</dbReference>
<evidence type="ECO:0000256" key="9">
    <source>
        <dbReference type="ARBA" id="ARBA00022967"/>
    </source>
</evidence>
<dbReference type="SMART" id="SM00382">
    <property type="entry name" value="AAA"/>
    <property type="match status" value="2"/>
</dbReference>
<keyword evidence="4" id="KW-1003">Cell membrane</keyword>
<evidence type="ECO:0000256" key="3">
    <source>
        <dbReference type="ARBA" id="ARBA00022448"/>
    </source>
</evidence>
<evidence type="ECO:0000256" key="5">
    <source>
        <dbReference type="ARBA" id="ARBA00022597"/>
    </source>
</evidence>
<dbReference type="Pfam" id="PF00005">
    <property type="entry name" value="ABC_tran"/>
    <property type="match status" value="2"/>
</dbReference>
<keyword evidence="6" id="KW-0677">Repeat</keyword>
<evidence type="ECO:0000256" key="4">
    <source>
        <dbReference type="ARBA" id="ARBA00022475"/>
    </source>
</evidence>
<dbReference type="GO" id="GO:0005524">
    <property type="term" value="F:ATP binding"/>
    <property type="evidence" value="ECO:0007669"/>
    <property type="project" value="UniProtKB-KW"/>
</dbReference>
<dbReference type="FunFam" id="3.40.50.300:FF:000127">
    <property type="entry name" value="Ribose import ATP-binding protein RbsA"/>
    <property type="match status" value="1"/>
</dbReference>
<feature type="domain" description="ABC transporter" evidence="11">
    <location>
        <begin position="17"/>
        <end position="249"/>
    </location>
</feature>
<keyword evidence="8 12" id="KW-0067">ATP-binding</keyword>
<feature type="domain" description="ABC transporter" evidence="11">
    <location>
        <begin position="263"/>
        <end position="504"/>
    </location>
</feature>
<reference evidence="12" key="1">
    <citation type="journal article" date="2013" name="Genome Biol.">
        <title>Comparative genomics of the core and accessory genomes of 48 Sinorhizobium strains comprising five genospecies.</title>
        <authorList>
            <person name="Sugawara M."/>
            <person name="Epstein B."/>
            <person name="Badgley B.D."/>
            <person name="Unno T."/>
            <person name="Xu L."/>
            <person name="Reese J."/>
            <person name="Gyaneshwar P."/>
            <person name="Denny R."/>
            <person name="Mudge J."/>
            <person name="Bharti A.K."/>
            <person name="Farmer A.D."/>
            <person name="May G.D."/>
            <person name="Woodward J.E."/>
            <person name="Medigue C."/>
            <person name="Vallenet D."/>
            <person name="Lajus A."/>
            <person name="Rouy Z."/>
            <person name="Martinez-Vaz B."/>
            <person name="Tiffin P."/>
            <person name="Young N.D."/>
            <person name="Sadowsky M.J."/>
        </authorList>
    </citation>
    <scope>NUCLEOTIDE SEQUENCE</scope>
    <source>
        <strain evidence="12">M1</strain>
    </source>
</reference>
<evidence type="ECO:0000256" key="7">
    <source>
        <dbReference type="ARBA" id="ARBA00022741"/>
    </source>
</evidence>
<evidence type="ECO:0000313" key="12">
    <source>
        <dbReference type="EMBL" id="MQW68182.1"/>
    </source>
</evidence>
<dbReference type="InterPro" id="IPR017871">
    <property type="entry name" value="ABC_transporter-like_CS"/>
</dbReference>
<gene>
    <name evidence="12" type="ORF">GHJ91_02985</name>
</gene>
<dbReference type="PANTHER" id="PTHR43790:SF3">
    <property type="entry name" value="D-ALLOSE IMPORT ATP-BINDING PROTEIN ALSA-RELATED"/>
    <property type="match status" value="1"/>
</dbReference>
<dbReference type="GO" id="GO:0016887">
    <property type="term" value="F:ATP hydrolysis activity"/>
    <property type="evidence" value="ECO:0007669"/>
    <property type="project" value="InterPro"/>
</dbReference>
<evidence type="ECO:0000256" key="2">
    <source>
        <dbReference type="ARBA" id="ARBA00005417"/>
    </source>
</evidence>
<dbReference type="CDD" id="cd03215">
    <property type="entry name" value="ABC_Carb_Monos_II"/>
    <property type="match status" value="1"/>
</dbReference>
<sequence>MHRFSGAFSGTPMTELVSLSGIRKNYAGVQALKGVDFDLKAGEVHALIGENGAGKSTLMRVLGGETAPTSGTVRLYGRTVQFSGPRDATRRGISLIHQELALAPDLTVAENIFLGRLPRIINHRRLRKAASEILGRLGFAIDPAIQAGRLTVAHQQVVEIAKALSNNARIIVFDEPTAVLANSDAERLLAIIRELRAGGTGVVYISHRLNEVFELSDRITIMKDGAHVETRQTSAADVDEVIASMVGRRMSTLFPPRDGRAPGRVVVEVRNISRGQKVRDVSFSVRAGEVVGLGGLVGSGRTEVARLVFGADRMDAGTVELNGKPLHLSSPRKAVRARIGLVPEDRKEHGVILDSPIRINTTLAKMRSVARFGFLDVDKERRVAASLGAEMHLKAESVDAAVSSLSGGNQQKVALAKWFYADCDLLILDEPTRGVDVGAKGEIYTLINDLARAGKAVLVISSEHQELFGLCDRILVMAEGAVAGELTESEFTEQHLLTLAMTGSTRERDNASQ</sequence>
<dbReference type="SUPFAM" id="SSF52540">
    <property type="entry name" value="P-loop containing nucleoside triphosphate hydrolases"/>
    <property type="match status" value="2"/>
</dbReference>
<comment type="caution">
    <text evidence="12">The sequence shown here is derived from an EMBL/GenBank/DDBJ whole genome shotgun (WGS) entry which is preliminary data.</text>
</comment>
<dbReference type="InterPro" id="IPR003593">
    <property type="entry name" value="AAA+_ATPase"/>
</dbReference>
<accession>A0A6G1WEQ5</accession>
<protein>
    <submittedName>
        <fullName evidence="12">ATP-binding cassette domain-containing protein</fullName>
    </submittedName>
</protein>
<dbReference type="CDD" id="cd03216">
    <property type="entry name" value="ABC_Carb_Monos_I"/>
    <property type="match status" value="1"/>
</dbReference>
<dbReference type="PANTHER" id="PTHR43790">
    <property type="entry name" value="CARBOHYDRATE TRANSPORT ATP-BINDING PROTEIN MG119-RELATED"/>
    <property type="match status" value="1"/>
</dbReference>
<comment type="subcellular location">
    <subcellularLocation>
        <location evidence="1">Cell membrane</location>
        <topology evidence="1">Peripheral membrane protein</topology>
    </subcellularLocation>
</comment>
<dbReference type="AlphaFoldDB" id="A0A6G1WEQ5"/>
<comment type="similarity">
    <text evidence="2">Belongs to the ABC transporter superfamily.</text>
</comment>
<dbReference type="PROSITE" id="PS00211">
    <property type="entry name" value="ABC_TRANSPORTER_1"/>
    <property type="match status" value="1"/>
</dbReference>